<evidence type="ECO:0000259" key="5">
    <source>
        <dbReference type="PROSITE" id="PS51733"/>
    </source>
</evidence>
<dbReference type="STRING" id="983967.A0A1E4SYB8"/>
<sequence length="451" mass="50840">MSTADFIKRFQENDHFNENASTSQALSEVIQSSTKPSSIVVETKQLSSLFNTSEFDRYVNFMEKGDVYSDSVPINLKLSDIVSTSTPLVVVTKFINPKLNLAIEKYIYDNLPNPKEFKSAKRLILYKNSPCIVIGKNQNPYKEVNMKYASLLQIPIIRRYSGGGTVVHDLGNYNFSYISSQNEFDRVGFSTGLNIFMNQLVGLKYKEFKLPVFPLGTNGKGDIINAENEKKISGSAFQISRGKSLHHGTMLLNSNLKTLSKLLKLSDKRKKSIVDRSTNSIPSPVENMNISDDIFTYCAISSFISSQANSQTVTDTNTDYDNLEIFEHNGSKCKVLKIDDVADLPSEVFDIYENFNKWEWTFGSTPKFELNLDIDDLKVSFSVEKGVIKQVRLSRPEPALDNLVSEIQSSNVLFRGDVVRDLINEDSVLRDSISWGIDFNCDYQHLGTTTN</sequence>
<dbReference type="PANTHER" id="PTHR12561">
    <property type="entry name" value="LIPOATE-PROTEIN LIGASE"/>
    <property type="match status" value="1"/>
</dbReference>
<dbReference type="Gene3D" id="3.30.390.50">
    <property type="entry name" value="CO dehydrogenase flavoprotein, C-terminal domain"/>
    <property type="match status" value="1"/>
</dbReference>
<comment type="pathway">
    <text evidence="2">Protein modification; protein lipoylation via exogenous pathway; protein N(6)-(lipoyl)lysine from lipoate: step 2/2.</text>
</comment>
<evidence type="ECO:0000313" key="7">
    <source>
        <dbReference type="Proteomes" id="UP000094801"/>
    </source>
</evidence>
<comment type="similarity">
    <text evidence="3">Belongs to the LplA family.</text>
</comment>
<dbReference type="CDD" id="cd16443">
    <property type="entry name" value="LplA"/>
    <property type="match status" value="1"/>
</dbReference>
<dbReference type="UniPathway" id="UPA00537">
    <property type="reaction ID" value="UER00595"/>
</dbReference>
<dbReference type="AlphaFoldDB" id="A0A1E4SYB8"/>
<reference evidence="7" key="1">
    <citation type="submission" date="2016-04" db="EMBL/GenBank/DDBJ databases">
        <title>Comparative genomics of biotechnologically important yeasts.</title>
        <authorList>
            <consortium name="DOE Joint Genome Institute"/>
            <person name="Riley R."/>
            <person name="Haridas S."/>
            <person name="Wolfe K.H."/>
            <person name="Lopes M.R."/>
            <person name="Hittinger C.T."/>
            <person name="Goker M."/>
            <person name="Salamov A."/>
            <person name="Wisecaver J."/>
            <person name="Long T.M."/>
            <person name="Aerts A.L."/>
            <person name="Barry K."/>
            <person name="Choi C."/>
            <person name="Clum A."/>
            <person name="Coughlan A.Y."/>
            <person name="Deshpande S."/>
            <person name="Douglass A.P."/>
            <person name="Hanson S.J."/>
            <person name="Klenk H.-P."/>
            <person name="Labutti K."/>
            <person name="Lapidus A."/>
            <person name="Lindquist E."/>
            <person name="Lipzen A."/>
            <person name="Meier-Kolthoff J.P."/>
            <person name="Ohm R.A."/>
            <person name="Otillar R.P."/>
            <person name="Pangilinan J."/>
            <person name="Peng Y."/>
            <person name="Rokas A."/>
            <person name="Rosa C.A."/>
            <person name="Scheuner C."/>
            <person name="Sibirny A.A."/>
            <person name="Slot J.C."/>
            <person name="Stielow J.B."/>
            <person name="Sun H."/>
            <person name="Kurtzman C.P."/>
            <person name="Blackwell M."/>
            <person name="Grigoriev I.V."/>
            <person name="Jeffries T.W."/>
        </authorList>
    </citation>
    <scope>NUCLEOTIDE SEQUENCE [LARGE SCALE GENOMIC DNA]</scope>
    <source>
        <strain evidence="7">NRRL YB-2248</strain>
    </source>
</reference>
<dbReference type="InterPro" id="IPR004562">
    <property type="entry name" value="LipoylTrfase_LipoateP_Ligase"/>
</dbReference>
<accession>A0A1E4SYB8</accession>
<organism evidence="6 7">
    <name type="scientific">[Candida] arabinofermentans NRRL YB-2248</name>
    <dbReference type="NCBI Taxonomy" id="983967"/>
    <lineage>
        <taxon>Eukaryota</taxon>
        <taxon>Fungi</taxon>
        <taxon>Dikarya</taxon>
        <taxon>Ascomycota</taxon>
        <taxon>Saccharomycotina</taxon>
        <taxon>Pichiomycetes</taxon>
        <taxon>Pichiales</taxon>
        <taxon>Pichiaceae</taxon>
        <taxon>Ogataea</taxon>
        <taxon>Ogataea/Candida clade</taxon>
    </lineage>
</organism>
<proteinExistence type="inferred from homology"/>
<evidence type="ECO:0000256" key="2">
    <source>
        <dbReference type="ARBA" id="ARBA00005085"/>
    </source>
</evidence>
<dbReference type="OrthoDB" id="201621at2759"/>
<dbReference type="InterPro" id="IPR004143">
    <property type="entry name" value="BPL_LPL_catalytic"/>
</dbReference>
<evidence type="ECO:0000256" key="1">
    <source>
        <dbReference type="ARBA" id="ARBA00003253"/>
    </source>
</evidence>
<dbReference type="GO" id="GO:0009249">
    <property type="term" value="P:protein lipoylation"/>
    <property type="evidence" value="ECO:0007669"/>
    <property type="project" value="InterPro"/>
</dbReference>
<keyword evidence="7" id="KW-1185">Reference proteome</keyword>
<dbReference type="Proteomes" id="UP000094801">
    <property type="component" value="Unassembled WGS sequence"/>
</dbReference>
<dbReference type="GO" id="GO:0005739">
    <property type="term" value="C:mitochondrion"/>
    <property type="evidence" value="ECO:0007669"/>
    <property type="project" value="TreeGrafter"/>
</dbReference>
<gene>
    <name evidence="6" type="ORF">CANARDRAFT_200811</name>
</gene>
<dbReference type="Pfam" id="PF21948">
    <property type="entry name" value="LplA-B_cat"/>
    <property type="match status" value="1"/>
</dbReference>
<dbReference type="EMBL" id="KV453856">
    <property type="protein sequence ID" value="ODV84452.1"/>
    <property type="molecule type" value="Genomic_DNA"/>
</dbReference>
<evidence type="ECO:0000256" key="4">
    <source>
        <dbReference type="ARBA" id="ARBA00015925"/>
    </source>
</evidence>
<dbReference type="SUPFAM" id="SSF55681">
    <property type="entry name" value="Class II aaRS and biotin synthetases"/>
    <property type="match status" value="1"/>
</dbReference>
<evidence type="ECO:0000313" key="6">
    <source>
        <dbReference type="EMBL" id="ODV84452.1"/>
    </source>
</evidence>
<dbReference type="PROSITE" id="PS51733">
    <property type="entry name" value="BPL_LPL_CATALYTIC"/>
    <property type="match status" value="1"/>
</dbReference>
<feature type="domain" description="BPL/LPL catalytic" evidence="5">
    <location>
        <begin position="117"/>
        <end position="307"/>
    </location>
</feature>
<protein>
    <recommendedName>
        <fullName evidence="4">Putative lipoate-protein ligase A</fullName>
    </recommendedName>
</protein>
<name>A0A1E4SYB8_9ASCO</name>
<dbReference type="GO" id="GO:0017118">
    <property type="term" value="F:lipoyltransferase activity"/>
    <property type="evidence" value="ECO:0007669"/>
    <property type="project" value="TreeGrafter"/>
</dbReference>
<comment type="function">
    <text evidence="1">Catalyzes both the ATP-dependent activation of exogenously supplied lipoate to lipoyl-AMP and the transfer of the activated lipoyl onto the lipoyl domains of lipoate-dependent enzymes.</text>
</comment>
<dbReference type="PANTHER" id="PTHR12561:SF3">
    <property type="entry name" value="LIPOYLTRANSFERASE 1, MITOCHONDRIAL"/>
    <property type="match status" value="1"/>
</dbReference>
<evidence type="ECO:0000256" key="3">
    <source>
        <dbReference type="ARBA" id="ARBA00008242"/>
    </source>
</evidence>
<dbReference type="InterPro" id="IPR045864">
    <property type="entry name" value="aa-tRNA-synth_II/BPL/LPL"/>
</dbReference>
<dbReference type="Gene3D" id="3.30.930.10">
    <property type="entry name" value="Bira Bifunctional Protein, Domain 2"/>
    <property type="match status" value="1"/>
</dbReference>